<dbReference type="Gene3D" id="3.90.79.10">
    <property type="entry name" value="Nucleoside Triphosphate Pyrophosphohydrolase"/>
    <property type="match status" value="1"/>
</dbReference>
<dbReference type="Proteomes" id="UP000216308">
    <property type="component" value="Unassembled WGS sequence"/>
</dbReference>
<protein>
    <submittedName>
        <fullName evidence="4">ADP-ribose pyrophosphatase</fullName>
    </submittedName>
</protein>
<keyword evidence="5" id="KW-1185">Reference proteome</keyword>
<dbReference type="AlphaFoldDB" id="A0A256IIX2"/>
<dbReference type="Pfam" id="PF00293">
    <property type="entry name" value="NUDIX"/>
    <property type="match status" value="1"/>
</dbReference>
<dbReference type="InterPro" id="IPR000086">
    <property type="entry name" value="NUDIX_hydrolase_dom"/>
</dbReference>
<reference evidence="4 5" key="1">
    <citation type="journal article" date="2014" name="Front. Microbiol.">
        <title>Population and genomic analysis of the genus Halorubrum.</title>
        <authorList>
            <person name="Fullmer M.S."/>
            <person name="Soucy S.M."/>
            <person name="Swithers K.S."/>
            <person name="Makkay A.M."/>
            <person name="Wheeler R."/>
            <person name="Ventosa A."/>
            <person name="Gogarten J.P."/>
            <person name="Papke R.T."/>
        </authorList>
    </citation>
    <scope>NUCLEOTIDE SEQUENCE [LARGE SCALE GENOMIC DNA]</scope>
    <source>
        <strain evidence="4 5">Cb34</strain>
    </source>
</reference>
<keyword evidence="2" id="KW-0378">Hydrolase</keyword>
<dbReference type="PANTHER" id="PTHR43046">
    <property type="entry name" value="GDP-MANNOSE MANNOSYL HYDROLASE"/>
    <property type="match status" value="1"/>
</dbReference>
<dbReference type="RefSeq" id="WP_094532056.1">
    <property type="nucleotide sequence ID" value="NZ_NHPJ01000085.1"/>
</dbReference>
<name>A0A256IIX2_9EURY</name>
<feature type="domain" description="Nudix hydrolase" evidence="3">
    <location>
        <begin position="5"/>
        <end position="130"/>
    </location>
</feature>
<dbReference type="SUPFAM" id="SSF55811">
    <property type="entry name" value="Nudix"/>
    <property type="match status" value="1"/>
</dbReference>
<gene>
    <name evidence="4" type="ORF">DJ70_08780</name>
</gene>
<dbReference type="PROSITE" id="PS51462">
    <property type="entry name" value="NUDIX"/>
    <property type="match status" value="1"/>
</dbReference>
<dbReference type="OrthoDB" id="25379at2157"/>
<dbReference type="InterPro" id="IPR020084">
    <property type="entry name" value="NUDIX_hydrolase_CS"/>
</dbReference>
<evidence type="ECO:0000256" key="1">
    <source>
        <dbReference type="ARBA" id="ARBA00001946"/>
    </source>
</evidence>
<evidence type="ECO:0000256" key="2">
    <source>
        <dbReference type="ARBA" id="ARBA00022801"/>
    </source>
</evidence>
<dbReference type="InterPro" id="IPR015797">
    <property type="entry name" value="NUDIX_hydrolase-like_dom_sf"/>
</dbReference>
<dbReference type="GO" id="GO:0016787">
    <property type="term" value="F:hydrolase activity"/>
    <property type="evidence" value="ECO:0007669"/>
    <property type="project" value="UniProtKB-KW"/>
</dbReference>
<comment type="cofactor">
    <cofactor evidence="1">
        <name>Mg(2+)</name>
        <dbReference type="ChEBI" id="CHEBI:18420"/>
    </cofactor>
</comment>
<dbReference type="PANTHER" id="PTHR43046:SF14">
    <property type="entry name" value="MUTT_NUDIX FAMILY PROTEIN"/>
    <property type="match status" value="1"/>
</dbReference>
<sequence>MTDTLHCATVSVRGVVTGPRGRTLLLQRATDEEWELPGGRLETDEDTVSGLRREITEETDLSVEIGDILAADSWVNESGRDRFAVHYACFTAERTVDISTEHVDWAWVEPRRTPSFLCERQTAAVRTAIDGARSPRRNVHASAWE</sequence>
<proteinExistence type="predicted"/>
<comment type="caution">
    <text evidence="4">The sequence shown here is derived from an EMBL/GenBank/DDBJ whole genome shotgun (WGS) entry which is preliminary data.</text>
</comment>
<dbReference type="PROSITE" id="PS00893">
    <property type="entry name" value="NUDIX_BOX"/>
    <property type="match status" value="1"/>
</dbReference>
<accession>A0A256IIX2</accession>
<evidence type="ECO:0000313" key="4">
    <source>
        <dbReference type="EMBL" id="OYR56518.1"/>
    </source>
</evidence>
<evidence type="ECO:0000259" key="3">
    <source>
        <dbReference type="PROSITE" id="PS51462"/>
    </source>
</evidence>
<evidence type="ECO:0000313" key="5">
    <source>
        <dbReference type="Proteomes" id="UP000216308"/>
    </source>
</evidence>
<organism evidence="4 5">
    <name type="scientific">Halorubrum halodurans</name>
    <dbReference type="NCBI Taxonomy" id="1383851"/>
    <lineage>
        <taxon>Archaea</taxon>
        <taxon>Methanobacteriati</taxon>
        <taxon>Methanobacteriota</taxon>
        <taxon>Stenosarchaea group</taxon>
        <taxon>Halobacteria</taxon>
        <taxon>Halobacteriales</taxon>
        <taxon>Haloferacaceae</taxon>
        <taxon>Halorubrum</taxon>
    </lineage>
</organism>
<dbReference type="EMBL" id="NHPJ01000085">
    <property type="protein sequence ID" value="OYR56518.1"/>
    <property type="molecule type" value="Genomic_DNA"/>
</dbReference>